<dbReference type="EMBL" id="JAICCE010000003">
    <property type="protein sequence ID" value="KAG9278996.1"/>
    <property type="molecule type" value="Genomic_DNA"/>
</dbReference>
<feature type="compositionally biased region" description="Pro residues" evidence="1">
    <location>
        <begin position="575"/>
        <end position="587"/>
    </location>
</feature>
<dbReference type="PANTHER" id="PTHR47503:SF1">
    <property type="entry name" value="PURKINJE CELL PROTEIN 2 HOMOLOG"/>
    <property type="match status" value="1"/>
</dbReference>
<evidence type="ECO:0000313" key="3">
    <source>
        <dbReference type="Proteomes" id="UP000752171"/>
    </source>
</evidence>
<feature type="region of interest" description="Disordered" evidence="1">
    <location>
        <begin position="310"/>
        <end position="372"/>
    </location>
</feature>
<feature type="region of interest" description="Disordered" evidence="1">
    <location>
        <begin position="433"/>
        <end position="488"/>
    </location>
</feature>
<dbReference type="InterPro" id="IPR011990">
    <property type="entry name" value="TPR-like_helical_dom_sf"/>
</dbReference>
<accession>A0A8T2MBQ4</accession>
<dbReference type="AlphaFoldDB" id="A0A8T2MBQ4"/>
<name>A0A8T2MBQ4_ASTMX</name>
<proteinExistence type="predicted"/>
<dbReference type="InterPro" id="IPR003109">
    <property type="entry name" value="GoLoco_motif"/>
</dbReference>
<dbReference type="InterPro" id="IPR042168">
    <property type="entry name" value="Pcp2"/>
</dbReference>
<feature type="compositionally biased region" description="Polar residues" evidence="1">
    <location>
        <begin position="353"/>
        <end position="366"/>
    </location>
</feature>
<feature type="compositionally biased region" description="Polar residues" evidence="1">
    <location>
        <begin position="143"/>
        <end position="155"/>
    </location>
</feature>
<sequence length="637" mass="71269">MKSTEGEEGNSGGNEAAGEHKDTSPEEKELCTQRSGMEEQLSEQEQKTAATSEPSAAGCIPDLSGVDAEQFFKILANSQSRRMDDQRVPLSMLPGTQIFSSKGSALMNQWESDQLCKFILRAQRFRMEDQRCTLPQIILTPETPVNQRKSYSRPHSPTHDPDFTKPPPRSASFSPTSENEKTEHNNNVQPPTLSPEEQDRLLTLVCQALRGRMEDQRCYLDPSMRRTQPPQGIENMIPNGIDPEQFFKLVAKIQSNRLDDQRVALNFLPGIQTPSGEVQKPVEETERLYNLISKVQSHRMEEQRCYAPNIQLGTPAPSRKNWDGNSSPMQNLPGPGTSSKTSRRSSAPVCPPSVTNQHQNHSSHTAHTAKIPVSADQEQYLSMAHKMQKWIYNHGHSIDPTALNTEQFFTLVANSQSKRMDDQRTTMPEVRTEKPFVPQIILTPESPAPRRASSRPTSLTQDPDLLTKPPPRSATFSPVSEKERTQYDNVSTKLTFKVSVCLTAPKQQSNSDGQQSSSPDVFLTIGTPAGKNFLLPLTPMVCGPPSLETTPRPRRHRSRSSSPYRAHGRTSHPRPSSPRPAPHPPPIGTDEDYFSLIHRVHTAQLQQGNAAEKSREPGKGRERGDGRRERKDRVKRK</sequence>
<gene>
    <name evidence="2" type="ORF">AMEX_G4457</name>
</gene>
<feature type="compositionally biased region" description="Polar residues" evidence="1">
    <location>
        <begin position="323"/>
        <end position="340"/>
    </location>
</feature>
<feature type="compositionally biased region" description="Basic and acidic residues" evidence="1">
    <location>
        <begin position="17"/>
        <end position="31"/>
    </location>
</feature>
<reference evidence="2 3" key="1">
    <citation type="submission" date="2021-07" db="EMBL/GenBank/DDBJ databases">
        <authorList>
            <person name="Imarazene B."/>
            <person name="Zahm M."/>
            <person name="Klopp C."/>
            <person name="Cabau C."/>
            <person name="Beille S."/>
            <person name="Jouanno E."/>
            <person name="Castinel A."/>
            <person name="Lluch J."/>
            <person name="Gil L."/>
            <person name="Kuchtly C."/>
            <person name="Lopez Roques C."/>
            <person name="Donnadieu C."/>
            <person name="Parrinello H."/>
            <person name="Journot L."/>
            <person name="Du K."/>
            <person name="Schartl M."/>
            <person name="Retaux S."/>
            <person name="Guiguen Y."/>
        </authorList>
    </citation>
    <scope>NUCLEOTIDE SEQUENCE [LARGE SCALE GENOMIC DNA]</scope>
    <source>
        <strain evidence="2">Pach_M1</strain>
        <tissue evidence="2">Testis</tissue>
    </source>
</reference>
<evidence type="ECO:0000313" key="2">
    <source>
        <dbReference type="EMBL" id="KAG9278996.1"/>
    </source>
</evidence>
<comment type="caution">
    <text evidence="2">The sequence shown here is derived from an EMBL/GenBank/DDBJ whole genome shotgun (WGS) entry which is preliminary data.</text>
</comment>
<feature type="region of interest" description="Disordered" evidence="1">
    <location>
        <begin position="544"/>
        <end position="637"/>
    </location>
</feature>
<evidence type="ECO:0000256" key="1">
    <source>
        <dbReference type="SAM" id="MobiDB-lite"/>
    </source>
</evidence>
<protein>
    <submittedName>
        <fullName evidence="2">Uncharacterized protein</fullName>
    </submittedName>
</protein>
<organism evidence="2 3">
    <name type="scientific">Astyanax mexicanus</name>
    <name type="common">Blind cave fish</name>
    <name type="synonym">Astyanax fasciatus mexicanus</name>
    <dbReference type="NCBI Taxonomy" id="7994"/>
    <lineage>
        <taxon>Eukaryota</taxon>
        <taxon>Metazoa</taxon>
        <taxon>Chordata</taxon>
        <taxon>Craniata</taxon>
        <taxon>Vertebrata</taxon>
        <taxon>Euteleostomi</taxon>
        <taxon>Actinopterygii</taxon>
        <taxon>Neopterygii</taxon>
        <taxon>Teleostei</taxon>
        <taxon>Ostariophysi</taxon>
        <taxon>Characiformes</taxon>
        <taxon>Characoidei</taxon>
        <taxon>Acestrorhamphidae</taxon>
        <taxon>Acestrorhamphinae</taxon>
        <taxon>Astyanax</taxon>
    </lineage>
</organism>
<feature type="region of interest" description="Disordered" evidence="1">
    <location>
        <begin position="1"/>
        <end position="61"/>
    </location>
</feature>
<dbReference type="Pfam" id="PF02188">
    <property type="entry name" value="GoLoco"/>
    <property type="match status" value="3"/>
</dbReference>
<dbReference type="Gene3D" id="1.25.40.10">
    <property type="entry name" value="Tetratricopeptide repeat domain"/>
    <property type="match status" value="4"/>
</dbReference>
<dbReference type="Proteomes" id="UP000752171">
    <property type="component" value="Unassembled WGS sequence"/>
</dbReference>
<dbReference type="PANTHER" id="PTHR47503">
    <property type="entry name" value="PURKINJE CELL PROTEIN 2"/>
    <property type="match status" value="1"/>
</dbReference>
<dbReference type="PROSITE" id="PS50877">
    <property type="entry name" value="GOLOCO"/>
    <property type="match status" value="5"/>
</dbReference>
<dbReference type="GO" id="GO:0005085">
    <property type="term" value="F:guanyl-nucleotide exchange factor activity"/>
    <property type="evidence" value="ECO:0007669"/>
    <property type="project" value="InterPro"/>
</dbReference>
<feature type="region of interest" description="Disordered" evidence="1">
    <location>
        <begin position="143"/>
        <end position="199"/>
    </location>
</feature>
<dbReference type="SMART" id="SM00390">
    <property type="entry name" value="GoLoco"/>
    <property type="match status" value="6"/>
</dbReference>
<feature type="compositionally biased region" description="Basic and acidic residues" evidence="1">
    <location>
        <begin position="612"/>
        <end position="637"/>
    </location>
</feature>